<dbReference type="PRINTS" id="PR00502">
    <property type="entry name" value="NUDIXFAMILY"/>
</dbReference>
<dbReference type="InterPro" id="IPR015797">
    <property type="entry name" value="NUDIX_hydrolase-like_dom_sf"/>
</dbReference>
<keyword evidence="6" id="KW-1185">Reference proteome</keyword>
<dbReference type="PANTHER" id="PTHR43046:SF2">
    <property type="entry name" value="8-OXO-DGTP DIPHOSPHATASE-RELATED"/>
    <property type="match status" value="1"/>
</dbReference>
<dbReference type="Gene3D" id="3.90.79.10">
    <property type="entry name" value="Nucleoside Triphosphate Pyrophosphohydrolase"/>
    <property type="match status" value="1"/>
</dbReference>
<dbReference type="InterPro" id="IPR000086">
    <property type="entry name" value="NUDIX_hydrolase_dom"/>
</dbReference>
<evidence type="ECO:0000259" key="4">
    <source>
        <dbReference type="PROSITE" id="PS51462"/>
    </source>
</evidence>
<proteinExistence type="inferred from homology"/>
<comment type="cofactor">
    <cofactor evidence="1">
        <name>Mg(2+)</name>
        <dbReference type="ChEBI" id="CHEBI:18420"/>
    </cofactor>
</comment>
<dbReference type="CDD" id="cd02883">
    <property type="entry name" value="NUDIX_Hydrolase"/>
    <property type="match status" value="1"/>
</dbReference>
<gene>
    <name evidence="5" type="ORF">D5F53_07615</name>
</gene>
<evidence type="ECO:0000256" key="2">
    <source>
        <dbReference type="ARBA" id="ARBA00022801"/>
    </source>
</evidence>
<dbReference type="Pfam" id="PF00293">
    <property type="entry name" value="NUDIX"/>
    <property type="match status" value="1"/>
</dbReference>
<feature type="domain" description="Nudix hydrolase" evidence="4">
    <location>
        <begin position="5"/>
        <end position="124"/>
    </location>
</feature>
<dbReference type="Proteomes" id="UP000266552">
    <property type="component" value="Chromosome"/>
</dbReference>
<evidence type="ECO:0000313" key="6">
    <source>
        <dbReference type="Proteomes" id="UP000266552"/>
    </source>
</evidence>
<dbReference type="RefSeq" id="WP_119847182.1">
    <property type="nucleotide sequence ID" value="NZ_CP032412.1"/>
</dbReference>
<accession>A0A385TL37</accession>
<dbReference type="SUPFAM" id="SSF55811">
    <property type="entry name" value="Nudix"/>
    <property type="match status" value="1"/>
</dbReference>
<dbReference type="PROSITE" id="PS51462">
    <property type="entry name" value="NUDIX"/>
    <property type="match status" value="1"/>
</dbReference>
<dbReference type="PANTHER" id="PTHR43046">
    <property type="entry name" value="GDP-MANNOSE MANNOSYL HYDROLASE"/>
    <property type="match status" value="1"/>
</dbReference>
<dbReference type="KEGG" id="plw:D5F53_07615"/>
<dbReference type="PROSITE" id="PS00893">
    <property type="entry name" value="NUDIX_BOX"/>
    <property type="match status" value="1"/>
</dbReference>
<protein>
    <submittedName>
        <fullName evidence="5">NUDIX domain-containing protein</fullName>
    </submittedName>
</protein>
<dbReference type="InterPro" id="IPR020476">
    <property type="entry name" value="Nudix_hydrolase"/>
</dbReference>
<name>A0A385TL37_PAELA</name>
<evidence type="ECO:0000256" key="1">
    <source>
        <dbReference type="ARBA" id="ARBA00001946"/>
    </source>
</evidence>
<evidence type="ECO:0000313" key="5">
    <source>
        <dbReference type="EMBL" id="AYB43157.1"/>
    </source>
</evidence>
<keyword evidence="2 3" id="KW-0378">Hydrolase</keyword>
<dbReference type="GO" id="GO:0016787">
    <property type="term" value="F:hydrolase activity"/>
    <property type="evidence" value="ECO:0007669"/>
    <property type="project" value="UniProtKB-KW"/>
</dbReference>
<dbReference type="InterPro" id="IPR020084">
    <property type="entry name" value="NUDIX_hydrolase_CS"/>
</dbReference>
<dbReference type="AlphaFoldDB" id="A0A385TL37"/>
<reference evidence="5 6" key="1">
    <citation type="submission" date="2018-09" db="EMBL/GenBank/DDBJ databases">
        <title>Genome Sequence of Paenibacillus lautus Strain E7593-69, Azo Dye-Degrading Bacteria, Isolated from Commercial Tattoo Inks.</title>
        <authorList>
            <person name="Nho S.W."/>
            <person name="Kim S.-J."/>
            <person name="Kweon O."/>
            <person name="Cerniglia C.E."/>
        </authorList>
    </citation>
    <scope>NUCLEOTIDE SEQUENCE [LARGE SCALE GENOMIC DNA]</scope>
    <source>
        <strain evidence="5 6">E7593-69</strain>
    </source>
</reference>
<evidence type="ECO:0000256" key="3">
    <source>
        <dbReference type="RuleBase" id="RU003476"/>
    </source>
</evidence>
<organism evidence="5 6">
    <name type="scientific">Paenibacillus lautus</name>
    <name type="common">Bacillus lautus</name>
    <dbReference type="NCBI Taxonomy" id="1401"/>
    <lineage>
        <taxon>Bacteria</taxon>
        <taxon>Bacillati</taxon>
        <taxon>Bacillota</taxon>
        <taxon>Bacilli</taxon>
        <taxon>Bacillales</taxon>
        <taxon>Paenibacillaceae</taxon>
        <taxon>Paenibacillus</taxon>
    </lineage>
</organism>
<sequence>MNPAKHFVSAAAIVINEQDEILLIKGPQRGWEMPGGVVEIGESPEQAAIRETKEESGIDIEIMQFCGIFHNVKDSICNTLFLAKPVGGVPIITAESLETGFFPIEEALQMVNFMNFRERIEMCLNPAAHPIYVEF</sequence>
<comment type="similarity">
    <text evidence="3">Belongs to the Nudix hydrolase family.</text>
</comment>
<dbReference type="EMBL" id="CP032412">
    <property type="protein sequence ID" value="AYB43157.1"/>
    <property type="molecule type" value="Genomic_DNA"/>
</dbReference>